<sequence length="269" mass="28601">MAGKIEQLTGVTIDTGEKLYRDSTMNAGTIGPFDCGITWSGGKKNVVAGSQIKSLSYENSVGVFAKAHTYANGGMLWAGASGSQFQLPAVAVPALTDKDWMYTIWLKINQVGNTSTNNNIFLVGSSRTTASEKICEIRLVAAAGDLTTLARTQIVVLGVDLSVGTVLNGMMGGGVHQIAVRCKVADDGTSFVFYVYLDGVLVYTSSTQTYPATLPTFPPTSHYVGTDGGYAAAFSGAFYRVRLDILSNIDLMPNEVLAADYELNNARFS</sequence>
<name>A0A845SIS9_9GAMM</name>
<keyword evidence="2" id="KW-1185">Reference proteome</keyword>
<comment type="caution">
    <text evidence="1">The sequence shown here is derived from an EMBL/GenBank/DDBJ whole genome shotgun (WGS) entry which is preliminary data.</text>
</comment>
<reference evidence="1 2" key="1">
    <citation type="submission" date="2019-12" db="EMBL/GenBank/DDBJ databases">
        <authorList>
            <person name="Lee S.D."/>
        </authorList>
    </citation>
    <scope>NUCLEOTIDE SEQUENCE [LARGE SCALE GENOMIC DNA]</scope>
    <source>
        <strain evidence="1 2">SAP-6</strain>
    </source>
</reference>
<evidence type="ECO:0000313" key="2">
    <source>
        <dbReference type="Proteomes" id="UP000461443"/>
    </source>
</evidence>
<dbReference type="Gene3D" id="2.60.120.200">
    <property type="match status" value="1"/>
</dbReference>
<dbReference type="RefSeq" id="WP_162367525.1">
    <property type="nucleotide sequence ID" value="NZ_WUBS01000014.1"/>
</dbReference>
<reference evidence="1 2" key="2">
    <citation type="submission" date="2020-02" db="EMBL/GenBank/DDBJ databases">
        <title>The new genus of Enterobacteriales.</title>
        <authorList>
            <person name="Kim I.S."/>
        </authorList>
    </citation>
    <scope>NUCLEOTIDE SEQUENCE [LARGE SCALE GENOMIC DNA]</scope>
    <source>
        <strain evidence="1 2">SAP-6</strain>
    </source>
</reference>
<organism evidence="1 2">
    <name type="scientific">Acerihabitans arboris</name>
    <dbReference type="NCBI Taxonomy" id="2691583"/>
    <lineage>
        <taxon>Bacteria</taxon>
        <taxon>Pseudomonadati</taxon>
        <taxon>Pseudomonadota</taxon>
        <taxon>Gammaproteobacteria</taxon>
        <taxon>Enterobacterales</taxon>
        <taxon>Pectobacteriaceae</taxon>
        <taxon>Acerihabitans</taxon>
    </lineage>
</organism>
<dbReference type="Proteomes" id="UP000461443">
    <property type="component" value="Unassembled WGS sequence"/>
</dbReference>
<dbReference type="EMBL" id="WUBS01000014">
    <property type="protein sequence ID" value="NDL64820.1"/>
    <property type="molecule type" value="Genomic_DNA"/>
</dbReference>
<protein>
    <submittedName>
        <fullName evidence="1">Uncharacterized protein</fullName>
    </submittedName>
</protein>
<gene>
    <name evidence="1" type="ORF">GRH90_18960</name>
</gene>
<accession>A0A845SIS9</accession>
<dbReference type="InterPro" id="IPR013320">
    <property type="entry name" value="ConA-like_dom_sf"/>
</dbReference>
<proteinExistence type="predicted"/>
<dbReference type="SUPFAM" id="SSF49899">
    <property type="entry name" value="Concanavalin A-like lectins/glucanases"/>
    <property type="match status" value="1"/>
</dbReference>
<dbReference type="AlphaFoldDB" id="A0A845SIS9"/>
<evidence type="ECO:0000313" key="1">
    <source>
        <dbReference type="EMBL" id="NDL64820.1"/>
    </source>
</evidence>